<keyword evidence="5 7" id="KW-1133">Transmembrane helix</keyword>
<evidence type="ECO:0000256" key="8">
    <source>
        <dbReference type="SAM" id="SignalP"/>
    </source>
</evidence>
<gene>
    <name evidence="10" type="ORF">BP6252_07283</name>
</gene>
<dbReference type="PANTHER" id="PTHR12640">
    <property type="entry name" value="RIBOPHORIN II"/>
    <property type="match status" value="1"/>
</dbReference>
<dbReference type="UniPathway" id="UPA00378"/>
<dbReference type="AlphaFoldDB" id="A0A3D8RHE8"/>
<name>A0A3D8RHE8_9HELO</name>
<evidence type="ECO:0000256" key="7">
    <source>
        <dbReference type="SAM" id="Phobius"/>
    </source>
</evidence>
<protein>
    <recommendedName>
        <fullName evidence="9">Ribophorin II C-terminal domain-containing protein</fullName>
    </recommendedName>
</protein>
<dbReference type="GO" id="GO:0006487">
    <property type="term" value="P:protein N-linked glycosylation"/>
    <property type="evidence" value="ECO:0007669"/>
    <property type="project" value="TreeGrafter"/>
</dbReference>
<keyword evidence="11" id="KW-1185">Reference proteome</keyword>
<dbReference type="OrthoDB" id="432292at2759"/>
<keyword evidence="3 8" id="KW-0732">Signal</keyword>
<accession>A0A3D8RHE8</accession>
<dbReference type="PANTHER" id="PTHR12640:SF0">
    <property type="entry name" value="DOLICHYL-DIPHOSPHOOLIGOSACCHARIDE--PROTEIN GLYCOSYLTRANSFERASE SUBUNIT 2"/>
    <property type="match status" value="1"/>
</dbReference>
<evidence type="ECO:0000313" key="10">
    <source>
        <dbReference type="EMBL" id="RDW73376.1"/>
    </source>
</evidence>
<comment type="subcellular location">
    <subcellularLocation>
        <location evidence="1">Endoplasmic reticulum membrane</location>
        <topology evidence="1">Multi-pass membrane protein</topology>
    </subcellularLocation>
</comment>
<feature type="domain" description="Ribophorin II C-terminal" evidence="9">
    <location>
        <begin position="180"/>
        <end position="283"/>
    </location>
</feature>
<evidence type="ECO:0000259" key="9">
    <source>
        <dbReference type="Pfam" id="PF25147"/>
    </source>
</evidence>
<feature type="chain" id="PRO_5044218920" description="Ribophorin II C-terminal domain-containing protein" evidence="8">
    <location>
        <begin position="23"/>
        <end position="288"/>
    </location>
</feature>
<evidence type="ECO:0000256" key="2">
    <source>
        <dbReference type="ARBA" id="ARBA00022692"/>
    </source>
</evidence>
<evidence type="ECO:0000256" key="5">
    <source>
        <dbReference type="ARBA" id="ARBA00022989"/>
    </source>
</evidence>
<dbReference type="EMBL" id="PDLM01000007">
    <property type="protein sequence ID" value="RDW73376.1"/>
    <property type="molecule type" value="Genomic_DNA"/>
</dbReference>
<reference evidence="10 11" key="1">
    <citation type="journal article" date="2018" name="IMA Fungus">
        <title>IMA Genome-F 9: Draft genome sequence of Annulohypoxylon stygium, Aspergillus mulundensis, Berkeleyomyces basicola (syn. Thielaviopsis basicola), Ceratocystis smalleyi, two Cercospora beticola strains, Coleophoma cylindrospora, Fusarium fracticaudum, Phialophora cf. hyalina, and Morchella septimelata.</title>
        <authorList>
            <person name="Wingfield B.D."/>
            <person name="Bills G.F."/>
            <person name="Dong Y."/>
            <person name="Huang W."/>
            <person name="Nel W.J."/>
            <person name="Swalarsk-Parry B.S."/>
            <person name="Vaghefi N."/>
            <person name="Wilken P.M."/>
            <person name="An Z."/>
            <person name="de Beer Z.W."/>
            <person name="De Vos L."/>
            <person name="Chen L."/>
            <person name="Duong T.A."/>
            <person name="Gao Y."/>
            <person name="Hammerbacher A."/>
            <person name="Kikkert J.R."/>
            <person name="Li Y."/>
            <person name="Li H."/>
            <person name="Li K."/>
            <person name="Li Q."/>
            <person name="Liu X."/>
            <person name="Ma X."/>
            <person name="Naidoo K."/>
            <person name="Pethybridge S.J."/>
            <person name="Sun J."/>
            <person name="Steenkamp E.T."/>
            <person name="van der Nest M.A."/>
            <person name="van Wyk S."/>
            <person name="Wingfield M.J."/>
            <person name="Xiong C."/>
            <person name="Yue Q."/>
            <person name="Zhang X."/>
        </authorList>
    </citation>
    <scope>NUCLEOTIDE SEQUENCE [LARGE SCALE GENOMIC DNA]</scope>
    <source>
        <strain evidence="10 11">BP6252</strain>
    </source>
</reference>
<evidence type="ECO:0000256" key="3">
    <source>
        <dbReference type="ARBA" id="ARBA00022729"/>
    </source>
</evidence>
<feature type="transmembrane region" description="Helical" evidence="7">
    <location>
        <begin position="190"/>
        <end position="215"/>
    </location>
</feature>
<keyword evidence="4" id="KW-0256">Endoplasmic reticulum</keyword>
<organism evidence="10 11">
    <name type="scientific">Coleophoma cylindrospora</name>
    <dbReference type="NCBI Taxonomy" id="1849047"/>
    <lineage>
        <taxon>Eukaryota</taxon>
        <taxon>Fungi</taxon>
        <taxon>Dikarya</taxon>
        <taxon>Ascomycota</taxon>
        <taxon>Pezizomycotina</taxon>
        <taxon>Leotiomycetes</taxon>
        <taxon>Helotiales</taxon>
        <taxon>Dermateaceae</taxon>
        <taxon>Coleophoma</taxon>
    </lineage>
</organism>
<evidence type="ECO:0000313" key="11">
    <source>
        <dbReference type="Proteomes" id="UP000256645"/>
    </source>
</evidence>
<proteinExistence type="predicted"/>
<dbReference type="GO" id="GO:0008250">
    <property type="term" value="C:oligosaccharyltransferase complex"/>
    <property type="evidence" value="ECO:0007669"/>
    <property type="project" value="InterPro"/>
</dbReference>
<keyword evidence="2 7" id="KW-0812">Transmembrane</keyword>
<dbReference type="Proteomes" id="UP000256645">
    <property type="component" value="Unassembled WGS sequence"/>
</dbReference>
<feature type="transmembrane region" description="Helical" evidence="7">
    <location>
        <begin position="254"/>
        <end position="273"/>
    </location>
</feature>
<keyword evidence="6 7" id="KW-0472">Membrane</keyword>
<dbReference type="InterPro" id="IPR008814">
    <property type="entry name" value="Swp1"/>
</dbReference>
<feature type="signal peptide" evidence="8">
    <location>
        <begin position="1"/>
        <end position="22"/>
    </location>
</feature>
<evidence type="ECO:0000256" key="4">
    <source>
        <dbReference type="ARBA" id="ARBA00022824"/>
    </source>
</evidence>
<dbReference type="STRING" id="1849047.A0A3D8RHE8"/>
<evidence type="ECO:0000256" key="1">
    <source>
        <dbReference type="ARBA" id="ARBA00004477"/>
    </source>
</evidence>
<dbReference type="InterPro" id="IPR056790">
    <property type="entry name" value="Ribophorin_II_C"/>
</dbReference>
<feature type="transmembrane region" description="Helical" evidence="7">
    <location>
        <begin position="227"/>
        <end position="248"/>
    </location>
</feature>
<sequence length="288" mass="30901">MRFFSSSVFSSVLLVAAGVAEAASSWNFDEAIISVQSKGAGNGLKDKLSDHAPLAKAVTFGPTDALKIVLTATEDGKAKRPHQAFLLLRDQDTGLEATLPFSVKETGKGKVDFTQKDLPPQLLTSSQPLRATLLIGSFGPSQAFSNHVFDLDVQTDPSAPLPPYEKPLRYGKLAEIHHIFKADPKSGPKIFSLFFTLAVLATVPALFGAWAYLGANVDHLAKATKTAPIAHSLFFGAIATMEGIFFMYYTSWNLFQTLPVAGVVGLVAFLSGSKALSEVQSRRLAGER</sequence>
<evidence type="ECO:0000256" key="6">
    <source>
        <dbReference type="ARBA" id="ARBA00023136"/>
    </source>
</evidence>
<dbReference type="Pfam" id="PF25147">
    <property type="entry name" value="Ribophorin_II_C"/>
    <property type="match status" value="1"/>
</dbReference>
<comment type="caution">
    <text evidence="10">The sequence shown here is derived from an EMBL/GenBank/DDBJ whole genome shotgun (WGS) entry which is preliminary data.</text>
</comment>